<evidence type="ECO:0000313" key="7">
    <source>
        <dbReference type="EnsemblMetazoa" id="tetur08g03230.1"/>
    </source>
</evidence>
<dbReference type="PANTHER" id="PTHR43149">
    <property type="entry name" value="ENOYL-COA HYDRATASE"/>
    <property type="match status" value="1"/>
</dbReference>
<evidence type="ECO:0000256" key="5">
    <source>
        <dbReference type="ARBA" id="ARBA00023235"/>
    </source>
</evidence>
<evidence type="ECO:0000256" key="1">
    <source>
        <dbReference type="ARBA" id="ARBA00005005"/>
    </source>
</evidence>
<dbReference type="Pfam" id="PF00378">
    <property type="entry name" value="ECH_1"/>
    <property type="match status" value="1"/>
</dbReference>
<dbReference type="InterPro" id="IPR018376">
    <property type="entry name" value="Enoyl-CoA_hyd/isom_CS"/>
</dbReference>
<dbReference type="EnsemblMetazoa" id="tetur08g03230.1">
    <property type="protein sequence ID" value="tetur08g03230.1"/>
    <property type="gene ID" value="tetur08g03230"/>
</dbReference>
<comment type="similarity">
    <text evidence="2 6">Belongs to the enoyl-CoA hydratase/isomerase family.</text>
</comment>
<dbReference type="PROSITE" id="PS00166">
    <property type="entry name" value="ENOYL_COA_HYDRATASE"/>
    <property type="match status" value="1"/>
</dbReference>
<dbReference type="InterPro" id="IPR045002">
    <property type="entry name" value="Ech1-like"/>
</dbReference>
<dbReference type="KEGG" id="tut:107362814"/>
<dbReference type="PANTHER" id="PTHR43149:SF1">
    <property type="entry name" value="DELTA(3,5)-DELTA(2,4)-DIENOYL-COA ISOMERASE, MITOCHONDRIAL"/>
    <property type="match status" value="1"/>
</dbReference>
<evidence type="ECO:0000256" key="3">
    <source>
        <dbReference type="ARBA" id="ARBA00022832"/>
    </source>
</evidence>
<dbReference type="Gene3D" id="1.10.12.10">
    <property type="entry name" value="Lyase 2-enoyl-coa Hydratase, Chain A, domain 2"/>
    <property type="match status" value="1"/>
</dbReference>
<dbReference type="SUPFAM" id="SSF52096">
    <property type="entry name" value="ClpP/crotonase"/>
    <property type="match status" value="1"/>
</dbReference>
<dbReference type="GO" id="GO:0006635">
    <property type="term" value="P:fatty acid beta-oxidation"/>
    <property type="evidence" value="ECO:0007669"/>
    <property type="project" value="UniProtKB-UniPathway"/>
</dbReference>
<keyword evidence="8" id="KW-1185">Reference proteome</keyword>
<dbReference type="InterPro" id="IPR001753">
    <property type="entry name" value="Enoyl-CoA_hydra/iso"/>
</dbReference>
<keyword evidence="4" id="KW-0443">Lipid metabolism</keyword>
<dbReference type="Gene3D" id="3.90.226.10">
    <property type="entry name" value="2-enoyl-CoA Hydratase, Chain A, domain 1"/>
    <property type="match status" value="1"/>
</dbReference>
<evidence type="ECO:0000313" key="8">
    <source>
        <dbReference type="Proteomes" id="UP000015104"/>
    </source>
</evidence>
<dbReference type="Proteomes" id="UP000015104">
    <property type="component" value="Unassembled WGS sequence"/>
</dbReference>
<keyword evidence="5" id="KW-0413">Isomerase</keyword>
<reference evidence="8" key="1">
    <citation type="submission" date="2011-08" db="EMBL/GenBank/DDBJ databases">
        <authorList>
            <person name="Rombauts S."/>
        </authorList>
    </citation>
    <scope>NUCLEOTIDE SEQUENCE</scope>
    <source>
        <strain evidence="8">London</strain>
    </source>
</reference>
<evidence type="ECO:0000256" key="2">
    <source>
        <dbReference type="ARBA" id="ARBA00005254"/>
    </source>
</evidence>
<dbReference type="CDD" id="cd06558">
    <property type="entry name" value="crotonase-like"/>
    <property type="match status" value="1"/>
</dbReference>
<comment type="pathway">
    <text evidence="1">Lipid metabolism; fatty acid beta-oxidation.</text>
</comment>
<dbReference type="STRING" id="32264.T1KB88"/>
<dbReference type="HOGENOM" id="CLU_009834_7_0_1"/>
<dbReference type="InterPro" id="IPR029045">
    <property type="entry name" value="ClpP/crotonase-like_dom_sf"/>
</dbReference>
<evidence type="ECO:0000256" key="6">
    <source>
        <dbReference type="RuleBase" id="RU003707"/>
    </source>
</evidence>
<dbReference type="EMBL" id="CAEY01001946">
    <property type="status" value="NOT_ANNOTATED_CDS"/>
    <property type="molecule type" value="Genomic_DNA"/>
</dbReference>
<dbReference type="GO" id="GO:0005739">
    <property type="term" value="C:mitochondrion"/>
    <property type="evidence" value="ECO:0007669"/>
    <property type="project" value="TreeGrafter"/>
</dbReference>
<protein>
    <recommendedName>
        <fullName evidence="9">Enoyl-CoA hydratase</fullName>
    </recommendedName>
</protein>
<keyword evidence="3" id="KW-0276">Fatty acid metabolism</keyword>
<accession>T1KB88</accession>
<dbReference type="eggNOG" id="KOG1681">
    <property type="taxonomic scope" value="Eukaryota"/>
</dbReference>
<evidence type="ECO:0000256" key="4">
    <source>
        <dbReference type="ARBA" id="ARBA00023098"/>
    </source>
</evidence>
<sequence>MNIARISRLTSSTLNITFNSIRSYSSAEERLSCYNINEAVKVSESGERILHVEINRPKTRNAINTDVFNGLTHVFGKLNDDRHYRVAILSSVGDFFCSGIDLKTFQSFVPTHTEDVGRKALALRSVINMLQDSFKKVSVCQKPVISVVSGGCIGAGLELISLADIRYVTKDSYFTIREVELGLAADLGALQFLPLIMSNQSVLRELTYTGRKISADEALNLNLVGKVLSDKDEAISSAIELATTIASKSPIVVQGAKVGLDYSRDHGVWEGLQFMVHWNMAMLQSEDLIKSAMALMSKSPEPPKFDDL</sequence>
<dbReference type="InterPro" id="IPR014748">
    <property type="entry name" value="Enoyl-CoA_hydra_C"/>
</dbReference>
<organism evidence="7 8">
    <name type="scientific">Tetranychus urticae</name>
    <name type="common">Two-spotted spider mite</name>
    <dbReference type="NCBI Taxonomy" id="32264"/>
    <lineage>
        <taxon>Eukaryota</taxon>
        <taxon>Metazoa</taxon>
        <taxon>Ecdysozoa</taxon>
        <taxon>Arthropoda</taxon>
        <taxon>Chelicerata</taxon>
        <taxon>Arachnida</taxon>
        <taxon>Acari</taxon>
        <taxon>Acariformes</taxon>
        <taxon>Trombidiformes</taxon>
        <taxon>Prostigmata</taxon>
        <taxon>Eleutherengona</taxon>
        <taxon>Raphignathae</taxon>
        <taxon>Tetranychoidea</taxon>
        <taxon>Tetranychidae</taxon>
        <taxon>Tetranychus</taxon>
    </lineage>
</organism>
<dbReference type="GO" id="GO:0051750">
    <property type="term" value="F:delta(3,5)-delta(2,4)-dienoyl-CoA isomerase activity"/>
    <property type="evidence" value="ECO:0007669"/>
    <property type="project" value="TreeGrafter"/>
</dbReference>
<gene>
    <name evidence="7" type="primary">107362814</name>
</gene>
<dbReference type="FunFam" id="1.10.12.10:FF:000004">
    <property type="entry name" value="Delta3,5-delta2,4-dienoyl-CoA isomerase"/>
    <property type="match status" value="1"/>
</dbReference>
<evidence type="ECO:0008006" key="9">
    <source>
        <dbReference type="Google" id="ProtNLM"/>
    </source>
</evidence>
<dbReference type="UniPathway" id="UPA00659"/>
<dbReference type="AlphaFoldDB" id="T1KB88"/>
<reference evidence="7" key="2">
    <citation type="submission" date="2015-06" db="UniProtKB">
        <authorList>
            <consortium name="EnsemblMetazoa"/>
        </authorList>
    </citation>
    <scope>IDENTIFICATION</scope>
</reference>
<dbReference type="OMA" id="CAGLDMG"/>
<proteinExistence type="inferred from homology"/>
<dbReference type="OrthoDB" id="14970at2759"/>
<name>T1KB88_TETUR</name>